<name>A0A369UV56_9ACTN</name>
<proteinExistence type="predicted"/>
<feature type="compositionally biased region" description="Basic and acidic residues" evidence="1">
    <location>
        <begin position="83"/>
        <end position="94"/>
    </location>
</feature>
<protein>
    <recommendedName>
        <fullName evidence="2">Ricin B lectin domain-containing protein</fullName>
    </recommendedName>
</protein>
<sequence>MSKPLGIGELPLSEIDQDDAKRRQRARFVNALTNSAQQPGERPRLGTRVAGAVAVLALAAGATLGVGAWRSYQADEKKKEVELAAEQASRREALTRPPSPVPSQSTAPRATTQGTERGPGPGLSAERPASDPITTLPVTPTKKQTEEPTQKAPEAELRTLTAASRTLLLKNAYTGLCADISYYGAGKKGDAVSQYYCDGTDKDNQLWRMTAPRPGAGPGGRDLVQFANLKDGLCIDLPTRGAQPAGTGLMEAECTGTMGDNQLWWFEQVDSTSVWIRNFASNHLCLKVNGTGSEKTERAQLLVIGSCGSRDDSRWQLID</sequence>
<dbReference type="InterPro" id="IPR000772">
    <property type="entry name" value="Ricin_B_lectin"/>
</dbReference>
<dbReference type="CDD" id="cd00161">
    <property type="entry name" value="beta-trefoil_Ricin-like"/>
    <property type="match status" value="1"/>
</dbReference>
<comment type="caution">
    <text evidence="3">The sequence shown here is derived from an EMBL/GenBank/DDBJ whole genome shotgun (WGS) entry which is preliminary data.</text>
</comment>
<feature type="compositionally biased region" description="Polar residues" evidence="1">
    <location>
        <begin position="102"/>
        <end position="115"/>
    </location>
</feature>
<feature type="region of interest" description="Disordered" evidence="1">
    <location>
        <begin position="1"/>
        <end position="21"/>
    </location>
</feature>
<dbReference type="OrthoDB" id="3444343at2"/>
<dbReference type="Gene3D" id="2.80.10.50">
    <property type="match status" value="2"/>
</dbReference>
<dbReference type="InterPro" id="IPR035992">
    <property type="entry name" value="Ricin_B-like_lectins"/>
</dbReference>
<dbReference type="Pfam" id="PF00652">
    <property type="entry name" value="Ricin_B_lectin"/>
    <property type="match status" value="1"/>
</dbReference>
<accession>A0A369UV56</accession>
<feature type="domain" description="Ricin B lectin" evidence="2">
    <location>
        <begin position="168"/>
        <end position="308"/>
    </location>
</feature>
<dbReference type="SUPFAM" id="SSF50370">
    <property type="entry name" value="Ricin B-like lectins"/>
    <property type="match status" value="1"/>
</dbReference>
<evidence type="ECO:0000313" key="4">
    <source>
        <dbReference type="Proteomes" id="UP000253742"/>
    </source>
</evidence>
<evidence type="ECO:0000256" key="1">
    <source>
        <dbReference type="SAM" id="MobiDB-lite"/>
    </source>
</evidence>
<dbReference type="PROSITE" id="PS50231">
    <property type="entry name" value="RICIN_B_LECTIN"/>
    <property type="match status" value="1"/>
</dbReference>
<evidence type="ECO:0000313" key="3">
    <source>
        <dbReference type="EMBL" id="RDD84632.1"/>
    </source>
</evidence>
<dbReference type="Proteomes" id="UP000253742">
    <property type="component" value="Unassembled WGS sequence"/>
</dbReference>
<feature type="compositionally biased region" description="Polar residues" evidence="1">
    <location>
        <begin position="132"/>
        <end position="142"/>
    </location>
</feature>
<reference evidence="3 4" key="1">
    <citation type="submission" date="2018-07" db="EMBL/GenBank/DDBJ databases">
        <title>Genome guided investigation of antibiotics producing actinomycetales strain isolated from a Macau mangrove ecosystem.</title>
        <authorList>
            <person name="Hu D."/>
        </authorList>
    </citation>
    <scope>NUCLEOTIDE SEQUENCE [LARGE SCALE GENOMIC DNA]</scope>
    <source>
        <strain evidence="3 4">2297</strain>
    </source>
</reference>
<feature type="compositionally biased region" description="Basic and acidic residues" evidence="1">
    <location>
        <begin position="143"/>
        <end position="157"/>
    </location>
</feature>
<feature type="region of interest" description="Disordered" evidence="1">
    <location>
        <begin position="83"/>
        <end position="157"/>
    </location>
</feature>
<dbReference type="AlphaFoldDB" id="A0A369UV56"/>
<evidence type="ECO:0000259" key="2">
    <source>
        <dbReference type="Pfam" id="PF00652"/>
    </source>
</evidence>
<organism evidence="3 4">
    <name type="scientific">Streptomyces parvulus</name>
    <dbReference type="NCBI Taxonomy" id="146923"/>
    <lineage>
        <taxon>Bacteria</taxon>
        <taxon>Bacillati</taxon>
        <taxon>Actinomycetota</taxon>
        <taxon>Actinomycetes</taxon>
        <taxon>Kitasatosporales</taxon>
        <taxon>Streptomycetaceae</taxon>
        <taxon>Streptomyces</taxon>
    </lineage>
</organism>
<dbReference type="EMBL" id="QQBH01000038">
    <property type="protein sequence ID" value="RDD84632.1"/>
    <property type="molecule type" value="Genomic_DNA"/>
</dbReference>
<gene>
    <name evidence="3" type="ORF">DVZ84_34320</name>
</gene>